<feature type="binding site" evidence="9">
    <location>
        <position position="126"/>
    </location>
    <ligand>
        <name>substrate</name>
    </ligand>
</feature>
<evidence type="ECO:0000256" key="4">
    <source>
        <dbReference type="ARBA" id="ARBA00023001"/>
    </source>
</evidence>
<evidence type="ECO:0000256" key="7">
    <source>
        <dbReference type="ARBA" id="ARBA00023326"/>
    </source>
</evidence>
<gene>
    <name evidence="12" type="ORF">EP13_19070</name>
</gene>
<feature type="active site" description="Proton donor" evidence="8">
    <location>
        <position position="171"/>
    </location>
</feature>
<dbReference type="PROSITE" id="PS00572">
    <property type="entry name" value="GLYCOSYL_HYDROL_F1_1"/>
    <property type="match status" value="1"/>
</dbReference>
<dbReference type="KEGG" id="aal:EP13_19070"/>
<dbReference type="GO" id="GO:0008422">
    <property type="term" value="F:beta-glucosidase activity"/>
    <property type="evidence" value="ECO:0007669"/>
    <property type="project" value="UniProtKB-EC"/>
</dbReference>
<proteinExistence type="inferred from homology"/>
<dbReference type="EC" id="3.2.1.21" evidence="2 11"/>
<dbReference type="InterPro" id="IPR018120">
    <property type="entry name" value="Glyco_hydro_1_AS"/>
</dbReference>
<evidence type="ECO:0000256" key="10">
    <source>
        <dbReference type="PROSITE-ProRule" id="PRU10055"/>
    </source>
</evidence>
<feature type="binding site" evidence="9">
    <location>
        <position position="170"/>
    </location>
    <ligand>
        <name>substrate</name>
    </ligand>
</feature>
<evidence type="ECO:0000256" key="8">
    <source>
        <dbReference type="PIRSR" id="PIRSR617736-1"/>
    </source>
</evidence>
<evidence type="ECO:0000256" key="2">
    <source>
        <dbReference type="ARBA" id="ARBA00012744"/>
    </source>
</evidence>
<dbReference type="AlphaFoldDB" id="A0A075P142"/>
<accession>A0A075P142</accession>
<keyword evidence="7" id="KW-0624">Polysaccharide degradation</keyword>
<keyword evidence="3 11" id="KW-0378">Hydrolase</keyword>
<evidence type="ECO:0000313" key="13">
    <source>
        <dbReference type="Proteomes" id="UP000056090"/>
    </source>
</evidence>
<dbReference type="InterPro" id="IPR017853">
    <property type="entry name" value="GH"/>
</dbReference>
<dbReference type="PRINTS" id="PR00131">
    <property type="entry name" value="GLHYDRLASE1"/>
</dbReference>
<dbReference type="SUPFAM" id="SSF51445">
    <property type="entry name" value="(Trans)glycosidases"/>
    <property type="match status" value="1"/>
</dbReference>
<comment type="similarity">
    <text evidence="1 11">Belongs to the glycosyl hydrolase 1 family.</text>
</comment>
<dbReference type="FunFam" id="3.20.20.80:FF:000004">
    <property type="entry name" value="Beta-glucosidase 6-phospho-beta-glucosidase"/>
    <property type="match status" value="1"/>
</dbReference>
<sequence>MTKKLSLSSTSPMMQPSFLFGTATSSFQIEGDAEGRLECIWDVFCRQAGAIADKSDGLRACEHVERWEEDVNLIHSLGVDAYRLSISWPRVMHANGEINEQGLAFYKQLIDKLNSLNIKAFVTLYHWDLPQYLEQRGGWLNRQTAYEFENYVDKISAALGERVYSYATFNEPFCSAYLGYEIGVHAPGKTGREHGRTAAHHILLAHGLGMKMLKKNVPNAKNGIVLNFTPCYSASDSPADIAATEKADQYINQWYMQPVMEGCYPDVIHELAEKDKPPIQDGDMETICQPLDFLGINFYTRLHYSAPRNHDELYFEHPHYEPKTDIGWEIHPPALTHLLTSLHQRYALPPVYITENGAAMADEVVDGRVEDNDRIEYYQNHLLAVEKAMDEGVKVSGYFAWSLMDNFEWAEGYEKRFGIVYVDFDTQSRILKDSAKAFKALLAQRT</sequence>
<evidence type="ECO:0000313" key="12">
    <source>
        <dbReference type="EMBL" id="AIG00615.1"/>
    </source>
</evidence>
<evidence type="ECO:0000256" key="9">
    <source>
        <dbReference type="PIRSR" id="PIRSR617736-2"/>
    </source>
</evidence>
<feature type="active site" description="Nucleophile" evidence="8 10">
    <location>
        <position position="355"/>
    </location>
</feature>
<feature type="binding site" evidence="9">
    <location>
        <position position="299"/>
    </location>
    <ligand>
        <name>substrate</name>
    </ligand>
</feature>
<dbReference type="GO" id="GO:0030245">
    <property type="term" value="P:cellulose catabolic process"/>
    <property type="evidence" value="ECO:0007669"/>
    <property type="project" value="UniProtKB-KW"/>
</dbReference>
<reference evidence="12 13" key="1">
    <citation type="submission" date="2014-06" db="EMBL/GenBank/DDBJ databases">
        <title>Genomes of Alteromonas australica, a world apart.</title>
        <authorList>
            <person name="Gonzaga A."/>
            <person name="Lopez-Perez M."/>
            <person name="Rodriguez-Valera F."/>
        </authorList>
    </citation>
    <scope>NUCLEOTIDE SEQUENCE [LARGE SCALE GENOMIC DNA]</scope>
    <source>
        <strain evidence="12 13">H 17</strain>
    </source>
</reference>
<dbReference type="PANTHER" id="PTHR10353:SF36">
    <property type="entry name" value="LP05116P"/>
    <property type="match status" value="1"/>
</dbReference>
<dbReference type="Gene3D" id="3.20.20.80">
    <property type="entry name" value="Glycosidases"/>
    <property type="match status" value="1"/>
</dbReference>
<keyword evidence="6 11" id="KW-0326">Glycosidase</keyword>
<keyword evidence="5" id="KW-0119">Carbohydrate metabolism</keyword>
<dbReference type="Pfam" id="PF00232">
    <property type="entry name" value="Glyco_hydro_1"/>
    <property type="match status" value="1"/>
</dbReference>
<evidence type="ECO:0000256" key="6">
    <source>
        <dbReference type="ARBA" id="ARBA00023295"/>
    </source>
</evidence>
<keyword evidence="13" id="KW-1185">Reference proteome</keyword>
<feature type="binding site" evidence="9">
    <location>
        <position position="28"/>
    </location>
    <ligand>
        <name>substrate</name>
    </ligand>
</feature>
<dbReference type="Proteomes" id="UP000056090">
    <property type="component" value="Chromosome"/>
</dbReference>
<dbReference type="InterPro" id="IPR001360">
    <property type="entry name" value="Glyco_hydro_1"/>
</dbReference>
<keyword evidence="4" id="KW-0136">Cellulose degradation</keyword>
<protein>
    <recommendedName>
        <fullName evidence="2 11">Beta-glucosidase</fullName>
        <ecNumber evidence="2 11">3.2.1.21</ecNumber>
    </recommendedName>
</protein>
<dbReference type="InterPro" id="IPR017736">
    <property type="entry name" value="Glyco_hydro_1_beta-glucosidase"/>
</dbReference>
<dbReference type="PANTHER" id="PTHR10353">
    <property type="entry name" value="GLYCOSYL HYDROLASE"/>
    <property type="match status" value="1"/>
</dbReference>
<organism evidence="12 13">
    <name type="scientific">Alteromonas australica</name>
    <dbReference type="NCBI Taxonomy" id="589873"/>
    <lineage>
        <taxon>Bacteria</taxon>
        <taxon>Pseudomonadati</taxon>
        <taxon>Pseudomonadota</taxon>
        <taxon>Gammaproteobacteria</taxon>
        <taxon>Alteromonadales</taxon>
        <taxon>Alteromonadaceae</taxon>
        <taxon>Alteromonas/Salinimonas group</taxon>
        <taxon>Alteromonas</taxon>
    </lineage>
</organism>
<name>A0A075P142_9ALTE</name>
<dbReference type="NCBIfam" id="TIGR03356">
    <property type="entry name" value="BGL"/>
    <property type="match status" value="1"/>
</dbReference>
<evidence type="ECO:0000256" key="5">
    <source>
        <dbReference type="ARBA" id="ARBA00023277"/>
    </source>
</evidence>
<dbReference type="eggNOG" id="COG2723">
    <property type="taxonomic scope" value="Bacteria"/>
</dbReference>
<evidence type="ECO:0000256" key="11">
    <source>
        <dbReference type="RuleBase" id="RU361175"/>
    </source>
</evidence>
<evidence type="ECO:0000256" key="1">
    <source>
        <dbReference type="ARBA" id="ARBA00010838"/>
    </source>
</evidence>
<dbReference type="RefSeq" id="WP_044058584.1">
    <property type="nucleotide sequence ID" value="NZ_CBCSKJ010000004.1"/>
</dbReference>
<comment type="catalytic activity">
    <reaction evidence="11">
        <text>Hydrolysis of terminal, non-reducing beta-D-glucosyl residues with release of beta-D-glucose.</text>
        <dbReference type="EC" id="3.2.1.21"/>
    </reaction>
</comment>
<feature type="binding site" evidence="9">
    <location>
        <begin position="408"/>
        <end position="409"/>
    </location>
    <ligand>
        <name>substrate</name>
    </ligand>
</feature>
<dbReference type="EMBL" id="CP008849">
    <property type="protein sequence ID" value="AIG00615.1"/>
    <property type="molecule type" value="Genomic_DNA"/>
</dbReference>
<evidence type="ECO:0000256" key="3">
    <source>
        <dbReference type="ARBA" id="ARBA00022801"/>
    </source>
</evidence>
<feature type="binding site" evidence="9">
    <location>
        <position position="401"/>
    </location>
    <ligand>
        <name>substrate</name>
    </ligand>
</feature>
<dbReference type="GeneID" id="78256982"/>